<evidence type="ECO:0000259" key="2">
    <source>
        <dbReference type="Pfam" id="PF13191"/>
    </source>
</evidence>
<accession>A0ABV5V7Z4</accession>
<sequence length="1300" mass="142655">MSEADGHVPSPRVTVFCSTAENIGQTTTLLNTAVLLARSGRRVLVLDARHADTRTRSYVRDVTPGPALLPGTDDGPAVEEWHPRGAEHPVGIVTLKGPDALAALPDPDHPAFARYDDVLVDAPLVRTDRQAAALSRLPSVLVVCFTAASAFIEAAVELAERLRRESGRRFDVLALALQTDPTHEDQLRLARERVRERFAPLGGDRPVRRLEIPYHALSEHSTRLGTETEPGNGFDQRVRPALERLVRALDEPRHTPPARALLVHDPRHAVWAEWLRDLLWSARVEVTLRTYADWRPAPPADDEVLLLLPSAVAGLHDEQALRWLSDPGIRVVLVDDEELPRVLAHHQQVDLRRLTEQQAVARLRDSLTLRSGATGAPRGRRFPSLPGRTNIAPRNSGFVGREDLLADLRAVLAGHASEGRPCVVVGAPGIGKSELLREFGHRFGGSYDVVWWIRGGTRAEIHAALGALGNALGEPTTQDAAAHVRALRARADAESRRWLLVCDDIGDTDEDTDDPDDSGSPGRPAAQTPPAPPTGGDRDDGHPAAPAARPADADTPPGRGTTGTPAEPDTAPGTGTQHHGTADADHLDDLDRVAEIMSLLPRPSEHCHILIGARAPRSSAGAVEVPAFTRDESVALLTGLVRGLTPTAAQDVARRVGPLPLALRLAACWLRVATHRAEARNQFGQEALAEAVRDFRKKYDARRQDHATAALSGVETLLHLTRESLLRGSAAVAWAREEAGSAALEWLLEACALLTPAGIDLALLRSRPFGLALARADQEHTVVDRPADGVLVDTSLWALSRHGLLDFDFARPRQPVRQHRVLRDLIRDRMDPQTLTRRRSQLRTVIAAARTETDEQSLPAPSPQTLLRRGRQIDALRMWQDDRPEVQRALLGHVADLIISQEEQALDEALRLARKAQEHWETDSFEELRLETMMSQTLRLMQQYGESARLARRVLRTYRTQFGVGHPRTLLMGDAYAANLGAAGYYRDALDEGVHVARGIRRLLGPRHWASVQTRRNLAWRHAMAGNPTEGLRVLREVYEQQRALHGDDAAEVQGMVPDLAQMHRLLGQNTESYQLLKSTRILRHPVEPRITGVPLEVKAENGLAVSERRLGRLEKARERDTRTVGLASAVLGRRSFATLRCRFSLAIDHHLVGDHANAVREVAECLDVLRSTLGNDHPSTDLCRLRLGVHQRGDGRTAEAAETGREALEGLERRLGAQHPWVLAARVGLANTLVARGDLAEAETLEEDTVSGYDGTGLGRHPDRAVVADNLAMTRAEISGTLHAGEVPRVRRDIDVELL</sequence>
<evidence type="ECO:0000256" key="1">
    <source>
        <dbReference type="SAM" id="MobiDB-lite"/>
    </source>
</evidence>
<feature type="region of interest" description="Disordered" evidence="1">
    <location>
        <begin position="505"/>
        <end position="583"/>
    </location>
</feature>
<dbReference type="PANTHER" id="PTHR46082:SF6">
    <property type="entry name" value="AAA+ ATPASE DOMAIN-CONTAINING PROTEIN-RELATED"/>
    <property type="match status" value="1"/>
</dbReference>
<organism evidence="3 4">
    <name type="scientific">Streptomyces thermocoprophilus</name>
    <dbReference type="NCBI Taxonomy" id="78356"/>
    <lineage>
        <taxon>Bacteria</taxon>
        <taxon>Bacillati</taxon>
        <taxon>Actinomycetota</taxon>
        <taxon>Actinomycetes</taxon>
        <taxon>Kitasatosporales</taxon>
        <taxon>Streptomycetaceae</taxon>
        <taxon>Streptomyces</taxon>
    </lineage>
</organism>
<dbReference type="RefSeq" id="WP_385857793.1">
    <property type="nucleotide sequence ID" value="NZ_JBHMAR010000001.1"/>
</dbReference>
<dbReference type="SUPFAM" id="SSF48452">
    <property type="entry name" value="TPR-like"/>
    <property type="match status" value="2"/>
</dbReference>
<gene>
    <name evidence="3" type="primary">fxsT</name>
    <name evidence="3" type="ORF">ACFFRO_01230</name>
</gene>
<feature type="compositionally biased region" description="Low complexity" evidence="1">
    <location>
        <begin position="543"/>
        <end position="565"/>
    </location>
</feature>
<dbReference type="Gene3D" id="3.40.50.300">
    <property type="entry name" value="P-loop containing nucleotide triphosphate hydrolases"/>
    <property type="match status" value="2"/>
</dbReference>
<protein>
    <submittedName>
        <fullName evidence="3">FxSxx-COOH system tetratricopeptide repeat protein</fullName>
    </submittedName>
</protein>
<comment type="caution">
    <text evidence="3">The sequence shown here is derived from an EMBL/GenBank/DDBJ whole genome shotgun (WGS) entry which is preliminary data.</text>
</comment>
<proteinExistence type="predicted"/>
<dbReference type="Pfam" id="PF13374">
    <property type="entry name" value="TPR_10"/>
    <property type="match status" value="1"/>
</dbReference>
<dbReference type="InterPro" id="IPR011990">
    <property type="entry name" value="TPR-like_helical_dom_sf"/>
</dbReference>
<dbReference type="InterPro" id="IPR041664">
    <property type="entry name" value="AAA_16"/>
</dbReference>
<name>A0ABV5V7Z4_9ACTN</name>
<evidence type="ECO:0000313" key="3">
    <source>
        <dbReference type="EMBL" id="MFB9733783.1"/>
    </source>
</evidence>
<dbReference type="Pfam" id="PF13191">
    <property type="entry name" value="AAA_16"/>
    <property type="match status" value="1"/>
</dbReference>
<dbReference type="InterPro" id="IPR053137">
    <property type="entry name" value="NLR-like"/>
</dbReference>
<dbReference type="SUPFAM" id="SSF52540">
    <property type="entry name" value="P-loop containing nucleoside triphosphate hydrolases"/>
    <property type="match status" value="2"/>
</dbReference>
<reference evidence="3 4" key="1">
    <citation type="submission" date="2024-09" db="EMBL/GenBank/DDBJ databases">
        <authorList>
            <person name="Sun Q."/>
            <person name="Mori K."/>
        </authorList>
    </citation>
    <scope>NUCLEOTIDE SEQUENCE [LARGE SCALE GENOMIC DNA]</scope>
    <source>
        <strain evidence="3 4">JCM 10918</strain>
    </source>
</reference>
<dbReference type="PANTHER" id="PTHR46082">
    <property type="entry name" value="ATP/GTP-BINDING PROTEIN-RELATED"/>
    <property type="match status" value="1"/>
</dbReference>
<dbReference type="Proteomes" id="UP001589703">
    <property type="component" value="Unassembled WGS sequence"/>
</dbReference>
<dbReference type="EMBL" id="JBHMAR010000001">
    <property type="protein sequence ID" value="MFB9733783.1"/>
    <property type="molecule type" value="Genomic_DNA"/>
</dbReference>
<dbReference type="Pfam" id="PF13424">
    <property type="entry name" value="TPR_12"/>
    <property type="match status" value="1"/>
</dbReference>
<dbReference type="NCBIfam" id="NF040586">
    <property type="entry name" value="FxSxx_TPR"/>
    <property type="match status" value="1"/>
</dbReference>
<evidence type="ECO:0000313" key="4">
    <source>
        <dbReference type="Proteomes" id="UP001589703"/>
    </source>
</evidence>
<feature type="compositionally biased region" description="Acidic residues" evidence="1">
    <location>
        <begin position="505"/>
        <end position="517"/>
    </location>
</feature>
<dbReference type="Gene3D" id="1.25.40.10">
    <property type="entry name" value="Tetratricopeptide repeat domain"/>
    <property type="match status" value="2"/>
</dbReference>
<dbReference type="InterPro" id="IPR027417">
    <property type="entry name" value="P-loop_NTPase"/>
</dbReference>
<keyword evidence="4" id="KW-1185">Reference proteome</keyword>
<feature type="domain" description="Orc1-like AAA ATPase" evidence="2">
    <location>
        <begin position="398"/>
        <end position="500"/>
    </location>
</feature>